<evidence type="ECO:0000313" key="5">
    <source>
        <dbReference type="Proteomes" id="UP000248326"/>
    </source>
</evidence>
<dbReference type="EMBL" id="QJSX01000005">
    <property type="protein sequence ID" value="PYE54477.1"/>
    <property type="molecule type" value="Genomic_DNA"/>
</dbReference>
<name>A0A318S918_9DEIO</name>
<dbReference type="CDD" id="cd12797">
    <property type="entry name" value="M23_peptidase"/>
    <property type="match status" value="1"/>
</dbReference>
<keyword evidence="4" id="KW-0378">Hydrolase</keyword>
<dbReference type="AlphaFoldDB" id="A0A318S918"/>
<evidence type="ECO:0000256" key="2">
    <source>
        <dbReference type="SAM" id="SignalP"/>
    </source>
</evidence>
<dbReference type="Gene3D" id="2.70.70.10">
    <property type="entry name" value="Glucose Permease (Domain IIA)"/>
    <property type="match status" value="1"/>
</dbReference>
<dbReference type="InterPro" id="IPR016047">
    <property type="entry name" value="M23ase_b-sheet_dom"/>
</dbReference>
<gene>
    <name evidence="4" type="ORF">DES52_105115</name>
</gene>
<dbReference type="SUPFAM" id="SSF51261">
    <property type="entry name" value="Duplicated hybrid motif"/>
    <property type="match status" value="1"/>
</dbReference>
<protein>
    <submittedName>
        <fullName evidence="4">Murein DD-endopeptidase MepM/ murein hydrolase activator NlpD</fullName>
    </submittedName>
</protein>
<dbReference type="PANTHER" id="PTHR21666:SF289">
    <property type="entry name" value="L-ALA--D-GLU ENDOPEPTIDASE"/>
    <property type="match status" value="1"/>
</dbReference>
<proteinExistence type="predicted"/>
<dbReference type="InterPro" id="IPR036779">
    <property type="entry name" value="LysM_dom_sf"/>
</dbReference>
<dbReference type="Pfam" id="PF01476">
    <property type="entry name" value="LysM"/>
    <property type="match status" value="2"/>
</dbReference>
<dbReference type="InterPro" id="IPR018392">
    <property type="entry name" value="LysM"/>
</dbReference>
<evidence type="ECO:0000256" key="1">
    <source>
        <dbReference type="ARBA" id="ARBA00022729"/>
    </source>
</evidence>
<comment type="caution">
    <text evidence="4">The sequence shown here is derived from an EMBL/GenBank/DDBJ whole genome shotgun (WGS) entry which is preliminary data.</text>
</comment>
<feature type="chain" id="PRO_5016371082" evidence="2">
    <location>
        <begin position="28"/>
        <end position="283"/>
    </location>
</feature>
<dbReference type="SMART" id="SM00257">
    <property type="entry name" value="LysM"/>
    <property type="match status" value="2"/>
</dbReference>
<keyword evidence="1 2" id="KW-0732">Signal</keyword>
<reference evidence="4 5" key="1">
    <citation type="submission" date="2018-06" db="EMBL/GenBank/DDBJ databases">
        <title>Genomic Encyclopedia of Type Strains, Phase IV (KMG-IV): sequencing the most valuable type-strain genomes for metagenomic binning, comparative biology and taxonomic classification.</title>
        <authorList>
            <person name="Goeker M."/>
        </authorList>
    </citation>
    <scope>NUCLEOTIDE SEQUENCE [LARGE SCALE GENOMIC DNA]</scope>
    <source>
        <strain evidence="4 5">DSM 18048</strain>
    </source>
</reference>
<feature type="domain" description="LysM" evidence="3">
    <location>
        <begin position="90"/>
        <end position="135"/>
    </location>
</feature>
<accession>A0A318S918</accession>
<evidence type="ECO:0000259" key="3">
    <source>
        <dbReference type="PROSITE" id="PS51782"/>
    </source>
</evidence>
<keyword evidence="5" id="KW-1185">Reference proteome</keyword>
<dbReference type="GO" id="GO:0004222">
    <property type="term" value="F:metalloendopeptidase activity"/>
    <property type="evidence" value="ECO:0007669"/>
    <property type="project" value="TreeGrafter"/>
</dbReference>
<dbReference type="PANTHER" id="PTHR21666">
    <property type="entry name" value="PEPTIDASE-RELATED"/>
    <property type="match status" value="1"/>
</dbReference>
<evidence type="ECO:0000313" key="4">
    <source>
        <dbReference type="EMBL" id="PYE54477.1"/>
    </source>
</evidence>
<dbReference type="Pfam" id="PF01551">
    <property type="entry name" value="Peptidase_M23"/>
    <property type="match status" value="1"/>
</dbReference>
<dbReference type="PROSITE" id="PS51782">
    <property type="entry name" value="LYSM"/>
    <property type="match status" value="2"/>
</dbReference>
<dbReference type="CDD" id="cd00118">
    <property type="entry name" value="LysM"/>
    <property type="match status" value="2"/>
</dbReference>
<dbReference type="RefSeq" id="WP_110886259.1">
    <property type="nucleotide sequence ID" value="NZ_QJSX01000005.1"/>
</dbReference>
<dbReference type="Gene3D" id="3.10.350.10">
    <property type="entry name" value="LysM domain"/>
    <property type="match status" value="2"/>
</dbReference>
<feature type="domain" description="LysM" evidence="3">
    <location>
        <begin position="28"/>
        <end position="73"/>
    </location>
</feature>
<organism evidence="4 5">
    <name type="scientific">Deinococcus yavapaiensis KR-236</name>
    <dbReference type="NCBI Taxonomy" id="694435"/>
    <lineage>
        <taxon>Bacteria</taxon>
        <taxon>Thermotogati</taxon>
        <taxon>Deinococcota</taxon>
        <taxon>Deinococci</taxon>
        <taxon>Deinococcales</taxon>
        <taxon>Deinococcaceae</taxon>
        <taxon>Deinococcus</taxon>
    </lineage>
</organism>
<dbReference type="OrthoDB" id="9814460at2"/>
<dbReference type="InterPro" id="IPR050570">
    <property type="entry name" value="Cell_wall_metabolism_enzyme"/>
</dbReference>
<dbReference type="InterPro" id="IPR011055">
    <property type="entry name" value="Dup_hybrid_motif"/>
</dbReference>
<dbReference type="Proteomes" id="UP000248326">
    <property type="component" value="Unassembled WGS sequence"/>
</dbReference>
<sequence>MARFSNTARRSLLALMTLSCCLSAANAETYRVRAGDTLDSIAKRQGTTVATLRALNPRIGDPRFLQAGQVITVKSLPKQASVASIPAAPKSYTVRAGDTLTRIASRNGLNLEALRAANPALRAPYTLKVGQVVNLPTSNRVAASGAGKVNTVSTASTNWLWPLQGPITSGFGYREFTVFGNHVHEGVDIAATPGSPIRAARGGTVVEARFDMRNGWGGTVVLDHGNGWTSRYSHASALLVQPGQAVAPGQVIARVGSTGISTGPHLDFRIFYQGKALDPTTFR</sequence>
<feature type="signal peptide" evidence="2">
    <location>
        <begin position="1"/>
        <end position="27"/>
    </location>
</feature>